<dbReference type="AlphaFoldDB" id="A0A917NJ75"/>
<keyword evidence="3" id="KW-1185">Reference proteome</keyword>
<gene>
    <name evidence="2" type="ORF">GCM10010121_013820</name>
</gene>
<sequence>MTRTYLVFTREASLQAHLSWWPGSLAKRPARRAALADTSPSSRSPARRSLAPARPSLSLSFSPRADVWAPRAVAVRLAPVPAPWPVHDALIRAQPHYFQPL</sequence>
<protein>
    <submittedName>
        <fullName evidence="2">Uncharacterized protein</fullName>
    </submittedName>
</protein>
<reference evidence="2" key="1">
    <citation type="journal article" date="2014" name="Int. J. Syst. Evol. Microbiol.">
        <title>Complete genome sequence of Corynebacterium casei LMG S-19264T (=DSM 44701T), isolated from a smear-ripened cheese.</title>
        <authorList>
            <consortium name="US DOE Joint Genome Institute (JGI-PGF)"/>
            <person name="Walter F."/>
            <person name="Albersmeier A."/>
            <person name="Kalinowski J."/>
            <person name="Ruckert C."/>
        </authorList>
    </citation>
    <scope>NUCLEOTIDE SEQUENCE</scope>
    <source>
        <strain evidence="2">JCM 3086</strain>
    </source>
</reference>
<name>A0A917NJ75_9ACTN</name>
<evidence type="ECO:0000256" key="1">
    <source>
        <dbReference type="SAM" id="MobiDB-lite"/>
    </source>
</evidence>
<dbReference type="EMBL" id="BMQA01000003">
    <property type="protein sequence ID" value="GGJ04653.1"/>
    <property type="molecule type" value="Genomic_DNA"/>
</dbReference>
<reference evidence="2" key="2">
    <citation type="submission" date="2020-09" db="EMBL/GenBank/DDBJ databases">
        <authorList>
            <person name="Sun Q."/>
            <person name="Ohkuma M."/>
        </authorList>
    </citation>
    <scope>NUCLEOTIDE SEQUENCE</scope>
    <source>
        <strain evidence="2">JCM 3086</strain>
    </source>
</reference>
<dbReference type="Proteomes" id="UP000657574">
    <property type="component" value="Unassembled WGS sequence"/>
</dbReference>
<evidence type="ECO:0000313" key="2">
    <source>
        <dbReference type="EMBL" id="GGJ04653.1"/>
    </source>
</evidence>
<comment type="caution">
    <text evidence="2">The sequence shown here is derived from an EMBL/GenBank/DDBJ whole genome shotgun (WGS) entry which is preliminary data.</text>
</comment>
<proteinExistence type="predicted"/>
<evidence type="ECO:0000313" key="3">
    <source>
        <dbReference type="Proteomes" id="UP000657574"/>
    </source>
</evidence>
<accession>A0A917NJ75</accession>
<organism evidence="2 3">
    <name type="scientific">Streptomyces brasiliensis</name>
    <dbReference type="NCBI Taxonomy" id="1954"/>
    <lineage>
        <taxon>Bacteria</taxon>
        <taxon>Bacillati</taxon>
        <taxon>Actinomycetota</taxon>
        <taxon>Actinomycetes</taxon>
        <taxon>Kitasatosporales</taxon>
        <taxon>Streptomycetaceae</taxon>
        <taxon>Streptomyces</taxon>
    </lineage>
</organism>
<feature type="region of interest" description="Disordered" evidence="1">
    <location>
        <begin position="31"/>
        <end position="58"/>
    </location>
</feature>
<feature type="compositionally biased region" description="Low complexity" evidence="1">
    <location>
        <begin position="32"/>
        <end position="58"/>
    </location>
</feature>